<organism evidence="2 3">
    <name type="scientific">Desulfobacter postgatei 2ac9</name>
    <dbReference type="NCBI Taxonomy" id="879212"/>
    <lineage>
        <taxon>Bacteria</taxon>
        <taxon>Pseudomonadati</taxon>
        <taxon>Thermodesulfobacteriota</taxon>
        <taxon>Desulfobacteria</taxon>
        <taxon>Desulfobacterales</taxon>
        <taxon>Desulfobacteraceae</taxon>
        <taxon>Desulfobacter</taxon>
    </lineage>
</organism>
<keyword evidence="3" id="KW-1185">Reference proteome</keyword>
<reference evidence="2 3" key="1">
    <citation type="submission" date="2011-09" db="EMBL/GenBank/DDBJ databases">
        <authorList>
            <consortium name="US DOE Joint Genome Institute (JGI-PGF)"/>
            <person name="Lucas S."/>
            <person name="Han J."/>
            <person name="Lapidus A."/>
            <person name="Cheng J.-F."/>
            <person name="Goodwin L."/>
            <person name="Pitluck S."/>
            <person name="Peters L."/>
            <person name="Land M.L."/>
            <person name="Hauser L."/>
            <person name="Orellana R."/>
            <person name="Lovley D."/>
            <person name="Woyke T.J."/>
        </authorList>
    </citation>
    <scope>NUCLEOTIDE SEQUENCE [LARGE SCALE GENOMIC DNA]</scope>
    <source>
        <strain evidence="2 3">2ac9</strain>
    </source>
</reference>
<dbReference type="AlphaFoldDB" id="I5B3J9"/>
<keyword evidence="1" id="KW-0812">Transmembrane</keyword>
<dbReference type="EMBL" id="CM001488">
    <property type="protein sequence ID" value="EIM64062.1"/>
    <property type="molecule type" value="Genomic_DNA"/>
</dbReference>
<evidence type="ECO:0000313" key="2">
    <source>
        <dbReference type="EMBL" id="EIM64062.1"/>
    </source>
</evidence>
<keyword evidence="1" id="KW-1133">Transmembrane helix</keyword>
<gene>
    <name evidence="2" type="ORF">DespoDRAFT_02178</name>
</gene>
<protein>
    <submittedName>
        <fullName evidence="2">Uncharacterized protein</fullName>
    </submittedName>
</protein>
<dbReference type="Proteomes" id="UP000005778">
    <property type="component" value="Chromosome"/>
</dbReference>
<feature type="transmembrane region" description="Helical" evidence="1">
    <location>
        <begin position="34"/>
        <end position="55"/>
    </location>
</feature>
<sequence length="107" mass="11816">MIKGRNTRNPGLRPLRFMGIPKDKGDKAAYLRKGLTAFLGTIAGLAVTLCATLVFGKDAGLLGQTGNENILFQLRNLPKYICQNSIIGNCSQDWVFSCLVCSFWKYL</sequence>
<proteinExistence type="predicted"/>
<dbReference type="HOGENOM" id="CLU_2205837_0_0_7"/>
<dbReference type="STRING" id="879212.DespoDRAFT_02178"/>
<reference evidence="2 3" key="2">
    <citation type="submission" date="2012-02" db="EMBL/GenBank/DDBJ databases">
        <title>Improved High-Quality Draft sequence of Desulfobacter postgatei 2ac9.</title>
        <authorList>
            <consortium name="US DOE Joint Genome Institute"/>
            <person name="Lucas S."/>
            <person name="Han J."/>
            <person name="Lapidus A."/>
            <person name="Cheng J.-F."/>
            <person name="Goodwin L."/>
            <person name="Pitluck S."/>
            <person name="Peters L."/>
            <person name="Ovchinnikova G."/>
            <person name="Held B."/>
            <person name="Detter J.C."/>
            <person name="Han C."/>
            <person name="Tapia R."/>
            <person name="Land M."/>
            <person name="Hauser L."/>
            <person name="Kyrpides N."/>
            <person name="Ivanova N."/>
            <person name="Pagani I."/>
            <person name="Orellana R."/>
            <person name="Lovley D."/>
            <person name="Woyke T."/>
        </authorList>
    </citation>
    <scope>NUCLEOTIDE SEQUENCE [LARGE SCALE GENOMIC DNA]</scope>
    <source>
        <strain evidence="2 3">2ac9</strain>
    </source>
</reference>
<evidence type="ECO:0000256" key="1">
    <source>
        <dbReference type="SAM" id="Phobius"/>
    </source>
</evidence>
<dbReference type="RefSeq" id="WP_004073450.1">
    <property type="nucleotide sequence ID" value="NZ_CM001488.1"/>
</dbReference>
<evidence type="ECO:0000313" key="3">
    <source>
        <dbReference type="Proteomes" id="UP000005778"/>
    </source>
</evidence>
<accession>I5B3J9</accession>
<keyword evidence="1" id="KW-0472">Membrane</keyword>
<name>I5B3J9_9BACT</name>